<dbReference type="PANTHER" id="PTHR10259:SF11">
    <property type="entry name" value="THIOPURINE S-METHYLTRANSFERASE"/>
    <property type="match status" value="1"/>
</dbReference>
<dbReference type="Proteomes" id="UP000054639">
    <property type="component" value="Unassembled WGS sequence"/>
</dbReference>
<evidence type="ECO:0000256" key="7">
    <source>
        <dbReference type="ARBA" id="ARBA00022679"/>
    </source>
</evidence>
<dbReference type="CDD" id="cd02440">
    <property type="entry name" value="AdoMet_MTases"/>
    <property type="match status" value="1"/>
</dbReference>
<keyword evidence="8 9" id="KW-0949">S-adenosyl-L-methionine</keyword>
<dbReference type="AlphaFoldDB" id="A0A378KYW0"/>
<dbReference type="NCBIfam" id="NF009732">
    <property type="entry name" value="PRK13255.1"/>
    <property type="match status" value="1"/>
</dbReference>
<evidence type="ECO:0000256" key="8">
    <source>
        <dbReference type="ARBA" id="ARBA00022691"/>
    </source>
</evidence>
<dbReference type="PIRSF" id="PIRSF023956">
    <property type="entry name" value="Thiopurine_S-methyltransferase"/>
    <property type="match status" value="1"/>
</dbReference>
<dbReference type="HAMAP" id="MF_00812">
    <property type="entry name" value="Thiopur_methtran"/>
    <property type="match status" value="1"/>
</dbReference>
<gene>
    <name evidence="9 11" type="primary">tpm</name>
    <name evidence="10" type="ORF">Lqua_1695</name>
    <name evidence="11" type="ORF">NCTC12376_03178</name>
</gene>
<dbReference type="PROSITE" id="PS51585">
    <property type="entry name" value="SAM_MT_TPMT"/>
    <property type="match status" value="1"/>
</dbReference>
<evidence type="ECO:0000256" key="3">
    <source>
        <dbReference type="ARBA" id="ARBA00008145"/>
    </source>
</evidence>
<dbReference type="PANTHER" id="PTHR10259">
    <property type="entry name" value="THIOPURINE S-METHYLTRANSFERASE"/>
    <property type="match status" value="1"/>
</dbReference>
<dbReference type="InterPro" id="IPR029063">
    <property type="entry name" value="SAM-dependent_MTases_sf"/>
</dbReference>
<proteinExistence type="inferred from homology"/>
<feature type="binding site" evidence="9">
    <location>
        <position position="47"/>
    </location>
    <ligand>
        <name>S-adenosyl-L-methionine</name>
        <dbReference type="ChEBI" id="CHEBI:59789"/>
    </ligand>
</feature>
<keyword evidence="12" id="KW-1185">Reference proteome</keyword>
<keyword evidence="6 9" id="KW-0489">Methyltransferase</keyword>
<evidence type="ECO:0000313" key="13">
    <source>
        <dbReference type="Proteomes" id="UP000254230"/>
    </source>
</evidence>
<dbReference type="InterPro" id="IPR025835">
    <property type="entry name" value="Thiopurine_S-MeTrfase"/>
</dbReference>
<dbReference type="Proteomes" id="UP000254230">
    <property type="component" value="Unassembled WGS sequence"/>
</dbReference>
<accession>A0A378KYW0</accession>
<dbReference type="InterPro" id="IPR008854">
    <property type="entry name" value="TPMT"/>
</dbReference>
<evidence type="ECO:0000256" key="5">
    <source>
        <dbReference type="ARBA" id="ARBA00022490"/>
    </source>
</evidence>
<comment type="catalytic activity">
    <reaction evidence="1 9">
        <text>S-adenosyl-L-methionine + a thiopurine = S-adenosyl-L-homocysteine + a thiopurine S-methylether.</text>
        <dbReference type="EC" id="2.1.1.67"/>
    </reaction>
</comment>
<dbReference type="STRING" id="45072.Lqua_1695"/>
<evidence type="ECO:0000313" key="12">
    <source>
        <dbReference type="Proteomes" id="UP000054639"/>
    </source>
</evidence>
<evidence type="ECO:0000256" key="1">
    <source>
        <dbReference type="ARBA" id="ARBA00000903"/>
    </source>
</evidence>
<dbReference type="GO" id="GO:0008119">
    <property type="term" value="F:thiopurine S-methyltransferase activity"/>
    <property type="evidence" value="ECO:0007669"/>
    <property type="project" value="UniProtKB-UniRule"/>
</dbReference>
<keyword evidence="7 9" id="KW-0808">Transferase</keyword>
<evidence type="ECO:0000313" key="11">
    <source>
        <dbReference type="EMBL" id="STY19339.1"/>
    </source>
</evidence>
<dbReference type="Gene3D" id="3.40.50.150">
    <property type="entry name" value="Vaccinia Virus protein VP39"/>
    <property type="match status" value="1"/>
</dbReference>
<dbReference type="SUPFAM" id="SSF53335">
    <property type="entry name" value="S-adenosyl-L-methionine-dependent methyltransferases"/>
    <property type="match status" value="1"/>
</dbReference>
<dbReference type="OrthoDB" id="9778208at2"/>
<dbReference type="GO" id="GO:0005737">
    <property type="term" value="C:cytoplasm"/>
    <property type="evidence" value="ECO:0007669"/>
    <property type="project" value="UniProtKB-SubCell"/>
</dbReference>
<keyword evidence="5 9" id="KW-0963">Cytoplasm</keyword>
<comment type="subcellular location">
    <subcellularLocation>
        <location evidence="2 9">Cytoplasm</location>
    </subcellularLocation>
</comment>
<evidence type="ECO:0000256" key="2">
    <source>
        <dbReference type="ARBA" id="ARBA00004496"/>
    </source>
</evidence>
<protein>
    <recommendedName>
        <fullName evidence="4 9">Thiopurine S-methyltransferase</fullName>
        <ecNumber evidence="4 9">2.1.1.67</ecNumber>
    </recommendedName>
    <alternativeName>
        <fullName evidence="9">Thiopurine methyltransferase</fullName>
    </alternativeName>
</protein>
<reference evidence="10 12" key="1">
    <citation type="submission" date="2015-11" db="EMBL/GenBank/DDBJ databases">
        <title>Genomic analysis of 38 Legionella species identifies large and diverse effector repertoires.</title>
        <authorList>
            <person name="Burstein D."/>
            <person name="Amaro F."/>
            <person name="Zusman T."/>
            <person name="Lifshitz Z."/>
            <person name="Cohen O."/>
            <person name="Gilbert J.A."/>
            <person name="Pupko T."/>
            <person name="Shuman H.A."/>
            <person name="Segal G."/>
        </authorList>
    </citation>
    <scope>NUCLEOTIDE SEQUENCE [LARGE SCALE GENOMIC DNA]</scope>
    <source>
        <strain evidence="10 12">ATCC 49507</strain>
    </source>
</reference>
<organism evidence="11 13">
    <name type="scientific">Legionella quateirensis</name>
    <dbReference type="NCBI Taxonomy" id="45072"/>
    <lineage>
        <taxon>Bacteria</taxon>
        <taxon>Pseudomonadati</taxon>
        <taxon>Pseudomonadota</taxon>
        <taxon>Gammaproteobacteria</taxon>
        <taxon>Legionellales</taxon>
        <taxon>Legionellaceae</taxon>
        <taxon>Legionella</taxon>
    </lineage>
</organism>
<feature type="binding site" evidence="9">
    <location>
        <position position="12"/>
    </location>
    <ligand>
        <name>S-adenosyl-L-methionine</name>
        <dbReference type="ChEBI" id="CHEBI:59789"/>
    </ligand>
</feature>
<dbReference type="EMBL" id="UGOW01000001">
    <property type="protein sequence ID" value="STY19339.1"/>
    <property type="molecule type" value="Genomic_DNA"/>
</dbReference>
<feature type="binding site" evidence="9">
    <location>
        <position position="68"/>
    </location>
    <ligand>
        <name>S-adenosyl-L-methionine</name>
        <dbReference type="ChEBI" id="CHEBI:59789"/>
    </ligand>
</feature>
<dbReference type="FunFam" id="3.40.50.150:FF:000101">
    <property type="entry name" value="Thiopurine S-methyltransferase"/>
    <property type="match status" value="1"/>
</dbReference>
<dbReference type="InterPro" id="IPR022474">
    <property type="entry name" value="Thiopur_S-MeTfrase_Se/Te_detox"/>
</dbReference>
<comment type="similarity">
    <text evidence="3 9">Belongs to the class I-like SAM-binding methyltransferase superfamily. TPMT family.</text>
</comment>
<reference evidence="11 13" key="2">
    <citation type="submission" date="2018-06" db="EMBL/GenBank/DDBJ databases">
        <authorList>
            <consortium name="Pathogen Informatics"/>
            <person name="Doyle S."/>
        </authorList>
    </citation>
    <scope>NUCLEOTIDE SEQUENCE [LARGE SCALE GENOMIC DNA]</scope>
    <source>
        <strain evidence="11 13">NCTC12376</strain>
    </source>
</reference>
<feature type="binding site" evidence="9">
    <location>
        <position position="125"/>
    </location>
    <ligand>
        <name>S-adenosyl-L-methionine</name>
        <dbReference type="ChEBI" id="CHEBI:59789"/>
    </ligand>
</feature>
<sequence length="221" mass="25114">MNKGHQFWTELWEQGLTTFHKDVVNPDLIRYWPELNLAAHATVLVPLCGKSLDMLWLSQQGFQVIGIELSEQAVHQFANEHGLSFHQKVNGQFIHYFNDQFSIWVADIFKLPPAFITPVDAIYDRAALIALPAKLRSAYVNVCLNWLKPGGEILLKTMGYNQEEMQGPPYSVSDEEVRTLYKDCDAVRCLSSISSTRDSSDPLFARGLKIVNDTVWSIKKV</sequence>
<evidence type="ECO:0000256" key="6">
    <source>
        <dbReference type="ARBA" id="ARBA00022603"/>
    </source>
</evidence>
<evidence type="ECO:0000313" key="10">
    <source>
        <dbReference type="EMBL" id="KTD49243.1"/>
    </source>
</evidence>
<dbReference type="GO" id="GO:0032259">
    <property type="term" value="P:methylation"/>
    <property type="evidence" value="ECO:0007669"/>
    <property type="project" value="UniProtKB-KW"/>
</dbReference>
<evidence type="ECO:0000256" key="9">
    <source>
        <dbReference type="HAMAP-Rule" id="MF_00812"/>
    </source>
</evidence>
<evidence type="ECO:0000256" key="4">
    <source>
        <dbReference type="ARBA" id="ARBA00011905"/>
    </source>
</evidence>
<dbReference type="GO" id="GO:0010038">
    <property type="term" value="P:response to metal ion"/>
    <property type="evidence" value="ECO:0007669"/>
    <property type="project" value="InterPro"/>
</dbReference>
<name>A0A378KYW0_9GAMM</name>
<dbReference type="EC" id="2.1.1.67" evidence="4 9"/>
<dbReference type="EMBL" id="LNYR01000021">
    <property type="protein sequence ID" value="KTD49243.1"/>
    <property type="molecule type" value="Genomic_DNA"/>
</dbReference>
<dbReference type="Pfam" id="PF05724">
    <property type="entry name" value="TPMT"/>
    <property type="match status" value="1"/>
</dbReference>
<dbReference type="RefSeq" id="WP_058473862.1">
    <property type="nucleotide sequence ID" value="NZ_CAAAIL010000002.1"/>
</dbReference>
<dbReference type="NCBIfam" id="TIGR03840">
    <property type="entry name" value="TMPT_Se_Te"/>
    <property type="match status" value="1"/>
</dbReference>